<organism evidence="1">
    <name type="scientific">Desulfamplus magnetovallimortis</name>
    <dbReference type="NCBI Taxonomy" id="1246637"/>
    <lineage>
        <taxon>Bacteria</taxon>
        <taxon>Pseudomonadati</taxon>
        <taxon>Thermodesulfobacteriota</taxon>
        <taxon>Desulfobacteria</taxon>
        <taxon>Desulfobacterales</taxon>
        <taxon>Desulfobacteraceae</taxon>
        <taxon>Desulfamplus</taxon>
    </lineage>
</organism>
<sequence>MGRQRNADALLFLDAASEIDWYIQRKRGQVHNTLKEPHPNDGWQNQILNPFFLNLDEALSF</sequence>
<evidence type="ECO:0000313" key="1">
    <source>
        <dbReference type="EMBL" id="CCO06667.1"/>
    </source>
</evidence>
<dbReference type="EMBL" id="HF547348">
    <property type="protein sequence ID" value="CCO06667.1"/>
    <property type="molecule type" value="Genomic_DNA"/>
</dbReference>
<reference evidence="1" key="2">
    <citation type="submission" date="2012-12" db="EMBL/GenBank/DDBJ databases">
        <title>Region harboring genes involved in magnetosome formation of Candidatus Desulfamplus magnetosmortis.</title>
        <authorList>
            <person name="Lefevre C.T."/>
            <person name="Bazylinski D.A."/>
        </authorList>
    </citation>
    <scope>NUCLEOTIDE SEQUENCE</scope>
    <source>
        <strain evidence="1">BW-1</strain>
    </source>
</reference>
<protein>
    <submittedName>
        <fullName evidence="1">Uncharacterized protein</fullName>
    </submittedName>
</protein>
<dbReference type="Proteomes" id="UP000191931">
    <property type="component" value="Unassembled WGS sequence"/>
</dbReference>
<gene>
    <name evidence="1" type="ORF">DEMABW1_80056</name>
    <name evidence="2" type="ORF">MTBBW1_80056</name>
</gene>
<accession>L0R537</accession>
<proteinExistence type="predicted"/>
<reference evidence="2 3" key="3">
    <citation type="submission" date="2017-03" db="EMBL/GenBank/DDBJ databases">
        <authorList>
            <person name="Afonso C.L."/>
            <person name="Miller P.J."/>
            <person name="Scott M.A."/>
            <person name="Spackman E."/>
            <person name="Goraichik I."/>
            <person name="Dimitrov K.M."/>
            <person name="Suarez D.L."/>
            <person name="Swayne D.E."/>
        </authorList>
    </citation>
    <scope>NUCLEOTIDE SEQUENCE [LARGE SCALE GENOMIC DNA]</scope>
    <source>
        <strain evidence="2">PRJEB14757</strain>
    </source>
</reference>
<name>L0R537_9BACT</name>
<evidence type="ECO:0000313" key="3">
    <source>
        <dbReference type="Proteomes" id="UP000191931"/>
    </source>
</evidence>
<keyword evidence="3" id="KW-1185">Reference proteome</keyword>
<dbReference type="AlphaFoldDB" id="L0R537"/>
<dbReference type="EMBL" id="FWEV01000325">
    <property type="protein sequence ID" value="SLM32718.1"/>
    <property type="molecule type" value="Genomic_DNA"/>
</dbReference>
<evidence type="ECO:0000313" key="2">
    <source>
        <dbReference type="EMBL" id="SLM32718.1"/>
    </source>
</evidence>
<reference evidence="1" key="1">
    <citation type="submission" date="2012-10" db="EMBL/GenBank/DDBJ databases">
        <authorList>
            <person name="Lefevre C."/>
        </authorList>
    </citation>
    <scope>NUCLEOTIDE SEQUENCE</scope>
    <source>
        <strain evidence="1">BW-1</strain>
    </source>
</reference>